<dbReference type="OrthoDB" id="274606at2"/>
<dbReference type="PROSITE" id="PS00409">
    <property type="entry name" value="PROKAR_NTER_METHYL"/>
    <property type="match status" value="1"/>
</dbReference>
<dbReference type="RefSeq" id="WP_146521987.1">
    <property type="nucleotide sequence ID" value="NZ_CP151726.1"/>
</dbReference>
<name>A0A5C6AG21_9BACT</name>
<dbReference type="EMBL" id="SJPN01000006">
    <property type="protein sequence ID" value="TWT98400.1"/>
    <property type="molecule type" value="Genomic_DNA"/>
</dbReference>
<sequence>MKRHRTRDCPRRGFTLIELVVSAVLASILMAACLNIMWSALREGQELERRDSDRAAVDQMVDVLLTDLQNARGMVAGEQELVLHGFLGIRDGRPDHSPGRVRYAIVRAGDHNVLVRSVESVGGSQSSLVWLGMGAFQMDVLAMASEVDAAEAGSMAGAVETGGLPEIPDSFRVRLISESGRVLHSEVVHHHAM</sequence>
<dbReference type="Proteomes" id="UP000320176">
    <property type="component" value="Unassembled WGS sequence"/>
</dbReference>
<dbReference type="InterPro" id="IPR012902">
    <property type="entry name" value="N_methyl_site"/>
</dbReference>
<evidence type="ECO:0000313" key="2">
    <source>
        <dbReference type="EMBL" id="TWT98400.1"/>
    </source>
</evidence>
<keyword evidence="1" id="KW-1133">Transmembrane helix</keyword>
<reference evidence="2 3" key="1">
    <citation type="submission" date="2019-02" db="EMBL/GenBank/DDBJ databases">
        <title>Deep-cultivation of Planctomycetes and their phenomic and genomic characterization uncovers novel biology.</title>
        <authorList>
            <person name="Wiegand S."/>
            <person name="Jogler M."/>
            <person name="Boedeker C."/>
            <person name="Pinto D."/>
            <person name="Vollmers J."/>
            <person name="Rivas-Marin E."/>
            <person name="Kohn T."/>
            <person name="Peeters S.H."/>
            <person name="Heuer A."/>
            <person name="Rast P."/>
            <person name="Oberbeckmann S."/>
            <person name="Bunk B."/>
            <person name="Jeske O."/>
            <person name="Meyerdierks A."/>
            <person name="Storesund J.E."/>
            <person name="Kallscheuer N."/>
            <person name="Luecker S."/>
            <person name="Lage O.M."/>
            <person name="Pohl T."/>
            <person name="Merkel B.J."/>
            <person name="Hornburger P."/>
            <person name="Mueller R.-W."/>
            <person name="Bruemmer F."/>
            <person name="Labrenz M."/>
            <person name="Spormann A.M."/>
            <person name="Op Den Camp H."/>
            <person name="Overmann J."/>
            <person name="Amann R."/>
            <person name="Jetten M.S.M."/>
            <person name="Mascher T."/>
            <person name="Medema M.H."/>
            <person name="Devos D.P."/>
            <person name="Kaster A.-K."/>
            <person name="Ovreas L."/>
            <person name="Rohde M."/>
            <person name="Galperin M.Y."/>
            <person name="Jogler C."/>
        </authorList>
    </citation>
    <scope>NUCLEOTIDE SEQUENCE [LARGE SCALE GENOMIC DNA]</scope>
    <source>
        <strain evidence="2 3">Pla52n</strain>
    </source>
</reference>
<dbReference type="PROSITE" id="PS51257">
    <property type="entry name" value="PROKAR_LIPOPROTEIN"/>
    <property type="match status" value="1"/>
</dbReference>
<comment type="caution">
    <text evidence="2">The sequence shown here is derived from an EMBL/GenBank/DDBJ whole genome shotgun (WGS) entry which is preliminary data.</text>
</comment>
<gene>
    <name evidence="2" type="ORF">Pla52n_49130</name>
</gene>
<evidence type="ECO:0000313" key="3">
    <source>
        <dbReference type="Proteomes" id="UP000320176"/>
    </source>
</evidence>
<organism evidence="2 3">
    <name type="scientific">Stieleria varia</name>
    <dbReference type="NCBI Taxonomy" id="2528005"/>
    <lineage>
        <taxon>Bacteria</taxon>
        <taxon>Pseudomonadati</taxon>
        <taxon>Planctomycetota</taxon>
        <taxon>Planctomycetia</taxon>
        <taxon>Pirellulales</taxon>
        <taxon>Pirellulaceae</taxon>
        <taxon>Stieleria</taxon>
    </lineage>
</organism>
<dbReference type="Pfam" id="PF07963">
    <property type="entry name" value="N_methyl"/>
    <property type="match status" value="1"/>
</dbReference>
<dbReference type="NCBIfam" id="TIGR02532">
    <property type="entry name" value="IV_pilin_GFxxxE"/>
    <property type="match status" value="1"/>
</dbReference>
<keyword evidence="1" id="KW-0812">Transmembrane</keyword>
<proteinExistence type="predicted"/>
<evidence type="ECO:0008006" key="4">
    <source>
        <dbReference type="Google" id="ProtNLM"/>
    </source>
</evidence>
<evidence type="ECO:0000256" key="1">
    <source>
        <dbReference type="SAM" id="Phobius"/>
    </source>
</evidence>
<protein>
    <recommendedName>
        <fullName evidence="4">Prepilin-type N-terminal cleavage/methylation domain-containing protein</fullName>
    </recommendedName>
</protein>
<keyword evidence="3" id="KW-1185">Reference proteome</keyword>
<dbReference type="AlphaFoldDB" id="A0A5C6AG21"/>
<feature type="transmembrane region" description="Helical" evidence="1">
    <location>
        <begin position="20"/>
        <end position="41"/>
    </location>
</feature>
<keyword evidence="1" id="KW-0472">Membrane</keyword>
<accession>A0A5C6AG21</accession>